<keyword evidence="2" id="KW-1185">Reference proteome</keyword>
<sequence>MAAATQRGYDPVAMACTQVDVQQAATTENGPSNLEDEGLFQLVSLRRKASQRQMATKGGAPAAPLPSKLSAGNPGGIVSNGSACAAQTRSKTTTRQRTNWFVISTSTWDLVPFLFGAMSNSTEKCAETTASLTGKVVWREGELAFVRKLGTSSVAVLTFVHYNCECSVVREYKTLPACYRCGTIGHRIDNRPHPDVERYGYCGQRVGASEQGLPEHECTPSCTVCVEAHLTGSTDCKGKFSRLHRPGTQQHGAPNNKTSKPSRNGGASSGKFRQATGPATGNNTSYSKKNKNRKASTRSAKSRAMTKAPTDNAEDFPPLESAPPKGQFTADTVQAYKSLGAYDYFESVSALPAGSADCGILWLRDCGLVAKWWKDSSGSWEGCGQTISDGTLTFADFTDVVKMWLVMLGAAGCVFLVEFICGRSVSLTHTTTSPPPQLATAHVQASCPKGVSACFMGDQRNAVRWRPLEVSAGGSPLRSRLRRPRCPAPSLRVVCLAGWG</sequence>
<proteinExistence type="predicted"/>
<reference evidence="1 2" key="1">
    <citation type="journal article" date="2020" name="Cell">
        <title>Large-Scale Comparative Analyses of Tick Genomes Elucidate Their Genetic Diversity and Vector Capacities.</title>
        <authorList>
            <consortium name="Tick Genome and Microbiome Consortium (TIGMIC)"/>
            <person name="Jia N."/>
            <person name="Wang J."/>
            <person name="Shi W."/>
            <person name="Du L."/>
            <person name="Sun Y."/>
            <person name="Zhan W."/>
            <person name="Jiang J.F."/>
            <person name="Wang Q."/>
            <person name="Zhang B."/>
            <person name="Ji P."/>
            <person name="Bell-Sakyi L."/>
            <person name="Cui X.M."/>
            <person name="Yuan T.T."/>
            <person name="Jiang B.G."/>
            <person name="Yang W.F."/>
            <person name="Lam T.T."/>
            <person name="Chang Q.C."/>
            <person name="Ding S.J."/>
            <person name="Wang X.J."/>
            <person name="Zhu J.G."/>
            <person name="Ruan X.D."/>
            <person name="Zhao L."/>
            <person name="Wei J.T."/>
            <person name="Ye R.Z."/>
            <person name="Que T.C."/>
            <person name="Du C.H."/>
            <person name="Zhou Y.H."/>
            <person name="Cheng J.X."/>
            <person name="Dai P.F."/>
            <person name="Guo W.B."/>
            <person name="Han X.H."/>
            <person name="Huang E.J."/>
            <person name="Li L.F."/>
            <person name="Wei W."/>
            <person name="Gao Y.C."/>
            <person name="Liu J.Z."/>
            <person name="Shao H.Z."/>
            <person name="Wang X."/>
            <person name="Wang C.C."/>
            <person name="Yang T.C."/>
            <person name="Huo Q.B."/>
            <person name="Li W."/>
            <person name="Chen H.Y."/>
            <person name="Chen S.E."/>
            <person name="Zhou L.G."/>
            <person name="Ni X.B."/>
            <person name="Tian J.H."/>
            <person name="Sheng Y."/>
            <person name="Liu T."/>
            <person name="Pan Y.S."/>
            <person name="Xia L.Y."/>
            <person name="Li J."/>
            <person name="Zhao F."/>
            <person name="Cao W.C."/>
        </authorList>
    </citation>
    <scope>NUCLEOTIDE SEQUENCE [LARGE SCALE GENOMIC DNA]</scope>
    <source>
        <strain evidence="1">Iper-2018</strain>
    </source>
</reference>
<evidence type="ECO:0000313" key="1">
    <source>
        <dbReference type="EMBL" id="KAG0430651.1"/>
    </source>
</evidence>
<dbReference type="Proteomes" id="UP000805193">
    <property type="component" value="Unassembled WGS sequence"/>
</dbReference>
<gene>
    <name evidence="1" type="ORF">HPB47_022504</name>
</gene>
<protein>
    <submittedName>
        <fullName evidence="1">Uncharacterized protein</fullName>
    </submittedName>
</protein>
<comment type="caution">
    <text evidence="1">The sequence shown here is derived from an EMBL/GenBank/DDBJ whole genome shotgun (WGS) entry which is preliminary data.</text>
</comment>
<organism evidence="1 2">
    <name type="scientific">Ixodes persulcatus</name>
    <name type="common">Taiga tick</name>
    <dbReference type="NCBI Taxonomy" id="34615"/>
    <lineage>
        <taxon>Eukaryota</taxon>
        <taxon>Metazoa</taxon>
        <taxon>Ecdysozoa</taxon>
        <taxon>Arthropoda</taxon>
        <taxon>Chelicerata</taxon>
        <taxon>Arachnida</taxon>
        <taxon>Acari</taxon>
        <taxon>Parasitiformes</taxon>
        <taxon>Ixodida</taxon>
        <taxon>Ixodoidea</taxon>
        <taxon>Ixodidae</taxon>
        <taxon>Ixodinae</taxon>
        <taxon>Ixodes</taxon>
    </lineage>
</organism>
<accession>A0AC60QBE3</accession>
<evidence type="ECO:0000313" key="2">
    <source>
        <dbReference type="Proteomes" id="UP000805193"/>
    </source>
</evidence>
<dbReference type="EMBL" id="JABSTQ010009303">
    <property type="protein sequence ID" value="KAG0430651.1"/>
    <property type="molecule type" value="Genomic_DNA"/>
</dbReference>
<name>A0AC60QBE3_IXOPE</name>